<dbReference type="InterPro" id="IPR050611">
    <property type="entry name" value="ABCF"/>
</dbReference>
<dbReference type="GO" id="GO:0005524">
    <property type="term" value="F:ATP binding"/>
    <property type="evidence" value="ECO:0007669"/>
    <property type="project" value="UniProtKB-KW"/>
</dbReference>
<dbReference type="GO" id="GO:0016887">
    <property type="term" value="F:ATP hydrolysis activity"/>
    <property type="evidence" value="ECO:0007669"/>
    <property type="project" value="InterPro"/>
</dbReference>
<organism evidence="6 7">
    <name type="scientific">Agromyces bracchium</name>
    <dbReference type="NCBI Taxonomy" id="88376"/>
    <lineage>
        <taxon>Bacteria</taxon>
        <taxon>Bacillati</taxon>
        <taxon>Actinomycetota</taxon>
        <taxon>Actinomycetes</taxon>
        <taxon>Micrococcales</taxon>
        <taxon>Microbacteriaceae</taxon>
        <taxon>Agromyces</taxon>
    </lineage>
</organism>
<dbReference type="PROSITE" id="PS50893">
    <property type="entry name" value="ABC_TRANSPORTER_2"/>
    <property type="match status" value="2"/>
</dbReference>
<evidence type="ECO:0000256" key="3">
    <source>
        <dbReference type="ARBA" id="ARBA00022840"/>
    </source>
</evidence>
<feature type="domain" description="ABC transporter" evidence="5">
    <location>
        <begin position="11"/>
        <end position="273"/>
    </location>
</feature>
<dbReference type="PANTHER" id="PTHR19211">
    <property type="entry name" value="ATP-BINDING TRANSPORT PROTEIN-RELATED"/>
    <property type="match status" value="1"/>
</dbReference>
<evidence type="ECO:0000313" key="6">
    <source>
        <dbReference type="EMBL" id="MTH69612.1"/>
    </source>
</evidence>
<dbReference type="FunFam" id="3.40.50.300:FF:000011">
    <property type="entry name" value="Putative ABC transporter ATP-binding component"/>
    <property type="match status" value="1"/>
</dbReference>
<dbReference type="SUPFAM" id="SSF52540">
    <property type="entry name" value="P-loop containing nucleoside triphosphate hydrolases"/>
    <property type="match status" value="2"/>
</dbReference>
<evidence type="ECO:0000256" key="1">
    <source>
        <dbReference type="ARBA" id="ARBA00022737"/>
    </source>
</evidence>
<comment type="caution">
    <text evidence="6">The sequence shown here is derived from an EMBL/GenBank/DDBJ whole genome shotgun (WGS) entry which is preliminary data.</text>
</comment>
<dbReference type="PANTHER" id="PTHR19211:SF14">
    <property type="entry name" value="ATP-BINDING CASSETTE SUB-FAMILY F MEMBER 1"/>
    <property type="match status" value="1"/>
</dbReference>
<protein>
    <submittedName>
        <fullName evidence="6">ATP-binding cassette domain-containing protein</fullName>
    </submittedName>
</protein>
<feature type="region of interest" description="Disordered" evidence="4">
    <location>
        <begin position="578"/>
        <end position="603"/>
    </location>
</feature>
<dbReference type="Pfam" id="PF00005">
    <property type="entry name" value="ABC_tran"/>
    <property type="match status" value="2"/>
</dbReference>
<evidence type="ECO:0000256" key="2">
    <source>
        <dbReference type="ARBA" id="ARBA00022741"/>
    </source>
</evidence>
<proteinExistence type="predicted"/>
<dbReference type="InterPro" id="IPR027417">
    <property type="entry name" value="P-loop_NTPase"/>
</dbReference>
<gene>
    <name evidence="6" type="ORF">GJ743_14670</name>
</gene>
<feature type="domain" description="ABC transporter" evidence="5">
    <location>
        <begin position="395"/>
        <end position="603"/>
    </location>
</feature>
<dbReference type="InterPro" id="IPR003439">
    <property type="entry name" value="ABC_transporter-like_ATP-bd"/>
</dbReference>
<keyword evidence="3 6" id="KW-0067">ATP-binding</keyword>
<sequence>MSATVTHSTHLSGDGLSVAFGDRRVIADLGLAVAPGHRLGLIGENGAGKSTLLRLLAGADLTGAATQGRIVRPLRTGLLLQELPFSPHDRVDDVIEAAIAEVRAIERELDAAATALAGAAAAGARTDLPPDLAAERYTRALEAAERADVWSVERRRDELLDGLGVGGLGRGRRIDELSGGQRSRFALAALLLSAPESLLLDEPTNHLDDGAAVFLEERLRAWRGPVVFASHDREFLDRVATGLLDLDPGRGGAVALARTGGGAYGSGDREAALAASAGTAFGGSFTEYLAVRAGERERWRRQYEAEQSELGRLRLAVAETARSVAHGRAATDNDKFLTHFKGENVEQAVSRRVRNAEGRLVELERTQVARPPAPLAFTGIPAGANALPEESGMLLHLSDVSVRGRLDVAALRVTPGTRLLVTGGNGAGKSTLLAVLAGRLEADDGTVHRRRGLRVGLLEQDVRFTDPDDSPRAIYARTVGERRAERVPLDGLGLFSPRDLDRPVGRLSVGQQRRLALALVIAAPPHVFLLDEPTNHLSLALAGELEDALGGFPGAVIVASHDRWLRRRWAGEELELGARGAAEASVVTPSDRAPAGAGPRGPR</sequence>
<dbReference type="SMART" id="SM00382">
    <property type="entry name" value="AAA"/>
    <property type="match status" value="2"/>
</dbReference>
<evidence type="ECO:0000313" key="7">
    <source>
        <dbReference type="Proteomes" id="UP000433071"/>
    </source>
</evidence>
<dbReference type="AlphaFoldDB" id="A0A6I3MBW1"/>
<dbReference type="OrthoDB" id="3239744at2"/>
<keyword evidence="1" id="KW-0677">Repeat</keyword>
<dbReference type="EMBL" id="WMLB01000033">
    <property type="protein sequence ID" value="MTH69612.1"/>
    <property type="molecule type" value="Genomic_DNA"/>
</dbReference>
<keyword evidence="2" id="KW-0547">Nucleotide-binding</keyword>
<accession>A0A6I3MBW1</accession>
<dbReference type="Gene3D" id="3.40.50.300">
    <property type="entry name" value="P-loop containing nucleotide triphosphate hydrolases"/>
    <property type="match status" value="2"/>
</dbReference>
<dbReference type="InterPro" id="IPR017871">
    <property type="entry name" value="ABC_transporter-like_CS"/>
</dbReference>
<dbReference type="PROSITE" id="PS00211">
    <property type="entry name" value="ABC_TRANSPORTER_1"/>
    <property type="match status" value="2"/>
</dbReference>
<reference evidence="6 7" key="1">
    <citation type="submission" date="2019-11" db="EMBL/GenBank/DDBJ databases">
        <title>Agromyces kandeliae sp. nov., isolated from mangrove soil.</title>
        <authorList>
            <person name="Wang R."/>
        </authorList>
    </citation>
    <scope>NUCLEOTIDE SEQUENCE [LARGE SCALE GENOMIC DNA]</scope>
    <source>
        <strain evidence="6 7">JCM 11433</strain>
    </source>
</reference>
<dbReference type="Proteomes" id="UP000433071">
    <property type="component" value="Unassembled WGS sequence"/>
</dbReference>
<evidence type="ECO:0000259" key="5">
    <source>
        <dbReference type="PROSITE" id="PS50893"/>
    </source>
</evidence>
<dbReference type="InterPro" id="IPR003593">
    <property type="entry name" value="AAA+_ATPase"/>
</dbReference>
<name>A0A6I3MBW1_9MICO</name>
<evidence type="ECO:0000256" key="4">
    <source>
        <dbReference type="SAM" id="MobiDB-lite"/>
    </source>
</evidence>
<keyword evidence="7" id="KW-1185">Reference proteome</keyword>
<dbReference type="RefSeq" id="WP_155052636.1">
    <property type="nucleotide sequence ID" value="NZ_BAAAIB010000002.1"/>
</dbReference>